<comment type="caution">
    <text evidence="1">The sequence shown here is derived from an EMBL/GenBank/DDBJ whole genome shotgun (WGS) entry which is preliminary data.</text>
</comment>
<sequence>MDIVIGVSEDKIREAGDSDETVLVYRIYDEVINVSSDWSLRGYVSVELDPDKLEAPEIVNPDPDAAPGDPIDVGALNGEGVDVLVWAERSGRLKPNDVVTLTWVGTTAQGQVITYTPAAQTVKSRLPDVLTFTIPNAQVKALAQGFARAWYTVARKGSAQLVSKRAGIDLIGSNVQLPPPSISEAVDGVLQPTLQMATVVVPKQAQLEYGDSVTITWRGLRSDGSPLTYTATRPVTTAMVGKDIEFKVDGAANLKPLNGGTLEVSYQVVREGLGKPLESTPLGVQVGQAQLELPAPYCPQAQDGELDPNTVDEVTIEIAPYTDMRIGQTVQAQWCDEGGKCIYDEMKITSRNVGKTVVFHIPHGDWSTTLTGRAQVTYQVIETHQPTRVSAPLSLKRAEQSTPLPDPIVEGANNGMLTPAGDATVLIPLGAQLKYGDEVLLDWDGDGMGGKTQISYMTLSDQVAEIRMQVPAKFVEANINNAVRVFYMVYRFDGSEQYSGTVNLRVQQAPLPLPVFVEATAGQQLNPDDVSKGATVLVDAVAHFKRGDKVTVTVESPVSSGNFSQVVTIAAGAEEKALRITVPYATINASNRQSIKLKYSVVRASGVPVENSPVNVYLVNRVIGTGELRIFGARYGASTYRASSTSRILSAFNRQTLQPILAEWRYKDETSWTAGTTWFDRQPWKPLRVRTQSDEVELNPANIIGNGNDATVNGSAAFVALRDERDGGVRDMVGWGSAAHGASIPPTLITFDDIVEISCTRSAYAARRANGFVVGWGNAAEGGTLRANETGDFVEVRSNSVAFVGRKRDGRLSGWGSLPNGADIPPAIIGQAGYTAVYGAGTAFAAQKANGQLVAWGSAANGGTLPSDIGALTDIIYVKGNFAAFAARRSNKRIVAWGNAGYGGTVPLAIATLTDVESLEGATAQAFSALRSTGQVVAWGAASHGGTVPAEIAGLTDVLEVSTTWHAFCARRRNGRVVAWGNTANGGTVPAAVAQLSDIVQVTGSAWAFAALRSNGTVVAWGRAEAGGDTSRVVGQLTNVRAVYANSNGFTALTSDGRVVTWGQALGGGDSTSVQPALSGLVTTGHKVGATNVAATADEEWLRTLPNA</sequence>
<proteinExistence type="predicted"/>
<accession>A0A9Q3A9D1</accession>
<protein>
    <recommendedName>
        <fullName evidence="3">Alpha-tubulin suppressor-like RCC1 family protein</fullName>
    </recommendedName>
</protein>
<dbReference type="GO" id="GO:0005085">
    <property type="term" value="F:guanyl-nucleotide exchange factor activity"/>
    <property type="evidence" value="ECO:0007669"/>
    <property type="project" value="TreeGrafter"/>
</dbReference>
<reference evidence="1" key="2">
    <citation type="journal article" date="2023" name="Plant Pathol.">
        <title>Dismantling and reorganizing Pseudomonas marginalis sensu#lato.</title>
        <authorList>
            <person name="Sawada H."/>
            <person name="Fujikawa T."/>
            <person name="Satou M."/>
        </authorList>
    </citation>
    <scope>NUCLEOTIDE SEQUENCE</scope>
    <source>
        <strain evidence="1">MAFF 301350</strain>
    </source>
</reference>
<evidence type="ECO:0000313" key="2">
    <source>
        <dbReference type="Proteomes" id="UP001106592"/>
    </source>
</evidence>
<keyword evidence="2" id="KW-1185">Reference proteome</keyword>
<dbReference type="GO" id="GO:0005737">
    <property type="term" value="C:cytoplasm"/>
    <property type="evidence" value="ECO:0007669"/>
    <property type="project" value="TreeGrafter"/>
</dbReference>
<gene>
    <name evidence="1" type="ORF">KUO17_03650</name>
</gene>
<dbReference type="PANTHER" id="PTHR45982:SF1">
    <property type="entry name" value="REGULATOR OF CHROMOSOME CONDENSATION"/>
    <property type="match status" value="1"/>
</dbReference>
<reference evidence="1" key="1">
    <citation type="journal article" date="2022" name="Int. J. Syst. Evol. Microbiol.">
        <title>Pseudomonas aegrilactucae sp. nov. and Pseudomonas morbosilactucae sp. nov., pathogens causing bacterial rot of lettuce in Japan.</title>
        <authorList>
            <person name="Sawada H."/>
            <person name="Fujikawa T."/>
            <person name="Satou M."/>
        </authorList>
    </citation>
    <scope>NUCLEOTIDE SEQUENCE</scope>
    <source>
        <strain evidence="1">MAFF 301350</strain>
    </source>
</reference>
<dbReference type="EMBL" id="JAHTBI010000010">
    <property type="protein sequence ID" value="MBV6286142.1"/>
    <property type="molecule type" value="Genomic_DNA"/>
</dbReference>
<name>A0A9Q3A9D1_9PSED</name>
<evidence type="ECO:0000313" key="1">
    <source>
        <dbReference type="EMBL" id="MBV6286142.1"/>
    </source>
</evidence>
<dbReference type="PANTHER" id="PTHR45982">
    <property type="entry name" value="REGULATOR OF CHROMOSOME CONDENSATION"/>
    <property type="match status" value="1"/>
</dbReference>
<evidence type="ECO:0008006" key="3">
    <source>
        <dbReference type="Google" id="ProtNLM"/>
    </source>
</evidence>
<dbReference type="AlphaFoldDB" id="A0A9Q3A9D1"/>
<organism evidence="1 2">
    <name type="scientific">Pseudomonas aegrilactucae</name>
    <dbReference type="NCBI Taxonomy" id="2854028"/>
    <lineage>
        <taxon>Bacteria</taxon>
        <taxon>Pseudomonadati</taxon>
        <taxon>Pseudomonadota</taxon>
        <taxon>Gammaproteobacteria</taxon>
        <taxon>Pseudomonadales</taxon>
        <taxon>Pseudomonadaceae</taxon>
        <taxon>Pseudomonas</taxon>
    </lineage>
</organism>
<dbReference type="RefSeq" id="WP_217973661.1">
    <property type="nucleotide sequence ID" value="NZ_JAHTBI010000010.1"/>
</dbReference>
<dbReference type="Proteomes" id="UP001106592">
    <property type="component" value="Unassembled WGS sequence"/>
</dbReference>
<dbReference type="InterPro" id="IPR051553">
    <property type="entry name" value="Ran_GTPase-activating"/>
</dbReference>